<evidence type="ECO:0000256" key="7">
    <source>
        <dbReference type="PROSITE-ProRule" id="PRU00418"/>
    </source>
</evidence>
<keyword evidence="2" id="KW-0762">Sugar transport</keyword>
<comment type="caution">
    <text evidence="8">The sequence shown here is derived from an EMBL/GenBank/DDBJ whole genome shotgun (WGS) entry which is preliminary data.</text>
</comment>
<keyword evidence="1" id="KW-0813">Transport</keyword>
<dbReference type="EC" id="2.7.1.69" evidence="8"/>
<keyword evidence="4" id="KW-0598">Phosphotransferase system</keyword>
<feature type="binding site" evidence="6">
    <location>
        <position position="90"/>
    </location>
    <ligand>
        <name>Mg(2+)</name>
        <dbReference type="ChEBI" id="CHEBI:18420"/>
        <note>ligand shared between all trimeric partners</note>
    </ligand>
</feature>
<feature type="modified residue" description="Phosphohistidine; by HPr" evidence="7">
    <location>
        <position position="87"/>
    </location>
</feature>
<dbReference type="InterPro" id="IPR036542">
    <property type="entry name" value="PTS_IIA_lac/cel_sf"/>
</dbReference>
<dbReference type="PANTHER" id="PTHR34382:SF7">
    <property type="entry name" value="PTS SYSTEM N,N'-DIACETYLCHITOBIOSE-SPECIFIC EIIA COMPONENT"/>
    <property type="match status" value="1"/>
</dbReference>
<dbReference type="STRING" id="445975.COLSTE_01456"/>
<evidence type="ECO:0000256" key="4">
    <source>
        <dbReference type="ARBA" id="ARBA00022683"/>
    </source>
</evidence>
<dbReference type="RefSeq" id="WP_006721099.1">
    <property type="nucleotide sequence ID" value="NZ_CP085935.1"/>
</dbReference>
<organism evidence="8 9">
    <name type="scientific">Collinsella stercoris DSM 13279</name>
    <dbReference type="NCBI Taxonomy" id="445975"/>
    <lineage>
        <taxon>Bacteria</taxon>
        <taxon>Bacillati</taxon>
        <taxon>Actinomycetota</taxon>
        <taxon>Coriobacteriia</taxon>
        <taxon>Coriobacteriales</taxon>
        <taxon>Coriobacteriaceae</taxon>
        <taxon>Collinsella</taxon>
    </lineage>
</organism>
<evidence type="ECO:0000256" key="5">
    <source>
        <dbReference type="PIRSR" id="PIRSR000699-1"/>
    </source>
</evidence>
<evidence type="ECO:0000313" key="9">
    <source>
        <dbReference type="Proteomes" id="UP000003560"/>
    </source>
</evidence>
<reference evidence="8 9" key="1">
    <citation type="submission" date="2008-10" db="EMBL/GenBank/DDBJ databases">
        <title>Draft genome sequence of Collinsella stercoris (DSM 13279).</title>
        <authorList>
            <person name="Sudarsanam P."/>
            <person name="Ley R."/>
            <person name="Guruge J."/>
            <person name="Turnbaugh P.J."/>
            <person name="Mahowald M."/>
            <person name="Liep D."/>
            <person name="Gordon J."/>
        </authorList>
    </citation>
    <scope>NUCLEOTIDE SEQUENCE [LARGE SCALE GENOMIC DNA]</scope>
    <source>
        <strain evidence="8 9">DSM 13279</strain>
    </source>
</reference>
<evidence type="ECO:0000256" key="6">
    <source>
        <dbReference type="PIRSR" id="PIRSR000699-2"/>
    </source>
</evidence>
<dbReference type="GO" id="GO:0016740">
    <property type="term" value="F:transferase activity"/>
    <property type="evidence" value="ECO:0007669"/>
    <property type="project" value="UniProtKB-KW"/>
</dbReference>
<feature type="active site" description="Tele-phosphohistidine intermediate" evidence="5">
    <location>
        <position position="87"/>
    </location>
</feature>
<dbReference type="AlphaFoldDB" id="B6GBJ6"/>
<dbReference type="Proteomes" id="UP000003560">
    <property type="component" value="Unassembled WGS sequence"/>
</dbReference>
<dbReference type="GeneID" id="98003191"/>
<dbReference type="PROSITE" id="PS51095">
    <property type="entry name" value="PTS_EIIA_TYPE_3"/>
    <property type="match status" value="1"/>
</dbReference>
<sequence length="116" mass="12730">MAEHDVENGGADEGMEMFSFGLIAAAGNARSLAFEALHAAREGDFDRADELLEQSKQAGIEAHHQQTGLLVKEANGEHTPVDVMLVHAQDHLMTSMLAQELIEEIVYLYKQMAHAE</sequence>
<dbReference type="HOGENOM" id="CLU_152490_0_1_11"/>
<dbReference type="GO" id="GO:0046872">
    <property type="term" value="F:metal ion binding"/>
    <property type="evidence" value="ECO:0007669"/>
    <property type="project" value="UniProtKB-KW"/>
</dbReference>
<dbReference type="CDD" id="cd00215">
    <property type="entry name" value="PTS_IIA_lac"/>
    <property type="match status" value="1"/>
</dbReference>
<evidence type="ECO:0000256" key="3">
    <source>
        <dbReference type="ARBA" id="ARBA00022679"/>
    </source>
</evidence>
<evidence type="ECO:0000313" key="8">
    <source>
        <dbReference type="EMBL" id="EEA90349.1"/>
    </source>
</evidence>
<keyword evidence="6" id="KW-0479">Metal-binding</keyword>
<dbReference type="InterPro" id="IPR003188">
    <property type="entry name" value="PTS_IIA_lac/cel"/>
</dbReference>
<dbReference type="OrthoDB" id="350602at2"/>
<keyword evidence="9" id="KW-1185">Reference proteome</keyword>
<dbReference type="PANTHER" id="PTHR34382">
    <property type="entry name" value="PTS SYSTEM N,N'-DIACETYLCHITOBIOSE-SPECIFIC EIIA COMPONENT"/>
    <property type="match status" value="1"/>
</dbReference>
<gene>
    <name evidence="8" type="primary">lacF</name>
    <name evidence="8" type="ORF">COLSTE_01456</name>
</gene>
<dbReference type="PIRSF" id="PIRSF000699">
    <property type="entry name" value="PTS_IILac_III"/>
    <property type="match status" value="1"/>
</dbReference>
<reference evidence="8 9" key="2">
    <citation type="submission" date="2008-10" db="EMBL/GenBank/DDBJ databases">
        <authorList>
            <person name="Fulton L."/>
            <person name="Clifton S."/>
            <person name="Fulton B."/>
            <person name="Xu J."/>
            <person name="Minx P."/>
            <person name="Pepin K.H."/>
            <person name="Johnson M."/>
            <person name="Thiruvilangam P."/>
            <person name="Bhonagiri V."/>
            <person name="Nash W.E."/>
            <person name="Mardis E.R."/>
            <person name="Wilson R.K."/>
        </authorList>
    </citation>
    <scope>NUCLEOTIDE SEQUENCE [LARGE SCALE GENOMIC DNA]</scope>
    <source>
        <strain evidence="8 9">DSM 13279</strain>
    </source>
</reference>
<dbReference type="SUPFAM" id="SSF46973">
    <property type="entry name" value="Enzyme IIa from lactose specific PTS, IIa-lac"/>
    <property type="match status" value="1"/>
</dbReference>
<protein>
    <submittedName>
        <fullName evidence="8">PTS system, lactose-specific IIa component</fullName>
        <ecNumber evidence="8">2.7.1.69</ecNumber>
    </submittedName>
</protein>
<dbReference type="Gene3D" id="1.20.58.80">
    <property type="entry name" value="Phosphotransferase system, lactose/cellobiose-type IIA subunit"/>
    <property type="match status" value="1"/>
</dbReference>
<evidence type="ECO:0000256" key="1">
    <source>
        <dbReference type="ARBA" id="ARBA00022448"/>
    </source>
</evidence>
<comment type="cofactor">
    <cofactor evidence="6">
        <name>Mg(2+)</name>
        <dbReference type="ChEBI" id="CHEBI:18420"/>
    </cofactor>
    <text evidence="6">Binds 1 Mg(2+) ion per trimer.</text>
</comment>
<dbReference type="EMBL" id="ABXJ01000077">
    <property type="protein sequence ID" value="EEA90349.1"/>
    <property type="molecule type" value="Genomic_DNA"/>
</dbReference>
<dbReference type="GO" id="GO:0009401">
    <property type="term" value="P:phosphoenolpyruvate-dependent sugar phosphotransferase system"/>
    <property type="evidence" value="ECO:0007669"/>
    <property type="project" value="UniProtKB-KW"/>
</dbReference>
<keyword evidence="3 8" id="KW-0808">Transferase</keyword>
<dbReference type="Pfam" id="PF02255">
    <property type="entry name" value="PTS_IIA"/>
    <property type="match status" value="1"/>
</dbReference>
<name>B6GBJ6_9ACTN</name>
<accession>B6GBJ6</accession>
<evidence type="ECO:0000256" key="2">
    <source>
        <dbReference type="ARBA" id="ARBA00022597"/>
    </source>
</evidence>
<dbReference type="eggNOG" id="COG1447">
    <property type="taxonomic scope" value="Bacteria"/>
</dbReference>
<proteinExistence type="predicted"/>
<keyword evidence="6" id="KW-0460">Magnesium</keyword>